<dbReference type="RefSeq" id="XP_049135483.1">
    <property type="nucleotide sequence ID" value="XM_049279526.1"/>
</dbReference>
<dbReference type="EMBL" id="CP019471">
    <property type="protein sequence ID" value="UQC73831.1"/>
    <property type="molecule type" value="Genomic_DNA"/>
</dbReference>
<dbReference type="SMART" id="SM00906">
    <property type="entry name" value="Fungal_trans"/>
    <property type="match status" value="1"/>
</dbReference>
<dbReference type="GO" id="GO:0005634">
    <property type="term" value="C:nucleus"/>
    <property type="evidence" value="ECO:0007669"/>
    <property type="project" value="TreeGrafter"/>
</dbReference>
<dbReference type="PROSITE" id="PS00463">
    <property type="entry name" value="ZN2_CY6_FUNGAL_1"/>
    <property type="match status" value="1"/>
</dbReference>
<dbReference type="Gene3D" id="4.10.240.10">
    <property type="entry name" value="Zn(2)-C6 fungal-type DNA-binding domain"/>
    <property type="match status" value="1"/>
</dbReference>
<keyword evidence="4" id="KW-0539">Nucleus</keyword>
<dbReference type="Pfam" id="PF04082">
    <property type="entry name" value="Fungal_trans"/>
    <property type="match status" value="1"/>
</dbReference>
<dbReference type="PROSITE" id="PS50048">
    <property type="entry name" value="ZN2_CY6_FUNGAL_2"/>
    <property type="match status" value="1"/>
</dbReference>
<keyword evidence="2" id="KW-0805">Transcription regulation</keyword>
<dbReference type="InterPro" id="IPR001138">
    <property type="entry name" value="Zn2Cys6_DnaBD"/>
</dbReference>
<feature type="compositionally biased region" description="Low complexity" evidence="6">
    <location>
        <begin position="1128"/>
        <end position="1145"/>
    </location>
</feature>
<dbReference type="PANTHER" id="PTHR47424">
    <property type="entry name" value="REGULATORY PROTEIN GAL4"/>
    <property type="match status" value="1"/>
</dbReference>
<feature type="region of interest" description="Disordered" evidence="6">
    <location>
        <begin position="1120"/>
        <end position="1157"/>
    </location>
</feature>
<dbReference type="InterPro" id="IPR036864">
    <property type="entry name" value="Zn2-C6_fun-type_DNA-bd_sf"/>
</dbReference>
<dbReference type="GO" id="GO:0006351">
    <property type="term" value="P:DNA-templated transcription"/>
    <property type="evidence" value="ECO:0007669"/>
    <property type="project" value="InterPro"/>
</dbReference>
<dbReference type="GO" id="GO:0000978">
    <property type="term" value="F:RNA polymerase II cis-regulatory region sequence-specific DNA binding"/>
    <property type="evidence" value="ECO:0007669"/>
    <property type="project" value="TreeGrafter"/>
</dbReference>
<dbReference type="Proteomes" id="UP000830671">
    <property type="component" value="Chromosome 1"/>
</dbReference>
<feature type="coiled-coil region" evidence="5">
    <location>
        <begin position="1036"/>
        <end position="1063"/>
    </location>
</feature>
<keyword evidence="7" id="KW-0812">Transmembrane</keyword>
<evidence type="ECO:0000313" key="9">
    <source>
        <dbReference type="EMBL" id="UQC73831.1"/>
    </source>
</evidence>
<dbReference type="Pfam" id="PF26616">
    <property type="entry name" value="CorA-like"/>
    <property type="match status" value="1"/>
</dbReference>
<keyword evidence="7" id="KW-1133">Transmembrane helix</keyword>
<feature type="region of interest" description="Disordered" evidence="6">
    <location>
        <begin position="1576"/>
        <end position="1621"/>
    </location>
</feature>
<organism evidence="9 10">
    <name type="scientific">Colletotrichum lupini</name>
    <dbReference type="NCBI Taxonomy" id="145971"/>
    <lineage>
        <taxon>Eukaryota</taxon>
        <taxon>Fungi</taxon>
        <taxon>Dikarya</taxon>
        <taxon>Ascomycota</taxon>
        <taxon>Pezizomycotina</taxon>
        <taxon>Sordariomycetes</taxon>
        <taxon>Hypocreomycetidae</taxon>
        <taxon>Glomerellales</taxon>
        <taxon>Glomerellaceae</taxon>
        <taxon>Colletotrichum</taxon>
        <taxon>Colletotrichum acutatum species complex</taxon>
    </lineage>
</organism>
<feature type="compositionally biased region" description="Basic and acidic residues" evidence="6">
    <location>
        <begin position="1147"/>
        <end position="1157"/>
    </location>
</feature>
<feature type="transmembrane region" description="Helical" evidence="7">
    <location>
        <begin position="756"/>
        <end position="777"/>
    </location>
</feature>
<evidence type="ECO:0000313" key="10">
    <source>
        <dbReference type="Proteomes" id="UP000830671"/>
    </source>
</evidence>
<keyword evidence="7" id="KW-0472">Membrane</keyword>
<evidence type="ECO:0000256" key="6">
    <source>
        <dbReference type="SAM" id="MobiDB-lite"/>
    </source>
</evidence>
<dbReference type="GO" id="GO:0000435">
    <property type="term" value="P:positive regulation of transcription from RNA polymerase II promoter by galactose"/>
    <property type="evidence" value="ECO:0007669"/>
    <property type="project" value="TreeGrafter"/>
</dbReference>
<dbReference type="InterPro" id="IPR058257">
    <property type="entry name" value="CorA-like_dom"/>
</dbReference>
<keyword evidence="3" id="KW-0804">Transcription</keyword>
<evidence type="ECO:0000256" key="5">
    <source>
        <dbReference type="SAM" id="Coils"/>
    </source>
</evidence>
<gene>
    <name evidence="9" type="ORF">CLUP02_00478</name>
</gene>
<dbReference type="Pfam" id="PF00172">
    <property type="entry name" value="Zn_clus"/>
    <property type="match status" value="1"/>
</dbReference>
<sequence length="1694" mass="190849">MACLRQQHNWLLTGSREYSDLTLSRGLSLGKANEGPIGSGDYTLISPTPPLLHSHLTFTSNLRMRAALFLLVHVYYIIEKIEFSFKSQRRQSSFKSLSQQPKEWVVDQVPAYNLRESELRQWLINHFRVEGAEARLSQELPLHSDSYIFRIPKRLSEKDKQDIDTLRETDECDRARQETRESGHNKISLGLGDVHNIEYVHVCGFVIYSAWPEQRSKDASRFIFARTLNLSLSQLSPVQFGDVLQAPHSSEMATSNALPHEFEQSYLELTAFPRNHIEAKSYGDAILKGYHERLSDGERLMFLQDEDKIKVPIRDISADGSVTKVNVLNDDQLKDLLGHVPQDPMQNLVNGSNRPLAQVSIRVQKDAKCRFVWVPFKLSILLSLFLITKSAVAPLELSGTMLRRLLTHYQVMPQFLDFICLYGSSDTEDNGLRFSGFKSAKVLKNPTPAMCIPQMDRSGRAFQLCYNLKVTRWGEVDNTMSWTIEQYAVYHRFDVGTGVQVWMIGDPHAEIKERVGEMFRERGAHQSKFDTIDHALGSSLETHLALAAWVTSQWKRAVLDLGKIIHDLNLEIAYIEATFDRENQSSATLGEVQKWEDKTNETAIIMAFNVNVLKLFREFYKGLVHDENFPNRERWACQQEVHKFASQVDEVIDEAEMLASMATGLAKVVARKKASATFTLQFIQFLQGQTAAVAYELNIKMFEQANQSATEAIAMRIITVVTLIYLPATFSSTFFSTDIVKYQDGESFSWLALTRFMQVTVPLMFLTFLIAGGWFWLGSFSILSRCLPGVKEVLQDPDHHGVVSYSGNWLRGGLNSELLLFRKLTVGYSIRRNAFTHRRQPNSTCKNISIIYASKGQSEQLRHFTIDWEWKVGDGMFIASRRAWTLITDSEPFLYIITTAHTHRFRLTSSVPRAYDRAPSCNTVSEEGNMGPDADAAEAVTPPSTAAGSASVQKRPAPASASAEVQRSKRAKYTPVACNECKKRKLKCIKEDHQAVCRRCLSNGAECIFIPGPQQTPLRDREVTNERDESINPSQYKNLSDEVATLREQVASLTSSLRELTGKITQINTRSPAALGGPQHPSPLYTSESNRRPSEPREPQFVGPTRSAFSLRIAESSLSRVHIQTRDASPTSRSASPAASARAVSETSDHPASHSASQKDLDCLLTFEADEVFRLLDVYQDDVESVYPFTNMNDVSANLPHILDFVRAQQNPTAGADSISAGDRPKIELKDVQIVKVAIATSIVMEAQGQNAISTKLVDAVEPIVCRVSGEAFIDLKELQIMTMLSIYWFHCGEELLAWRSIGISGREVLEIGLHRRAILLENFKDPKERDLALRCFWCVYVLDRRWSFGTSLSFGLIDRDIDPELPEPGDEYPYLRCMVAYGRLCSKVWEALPPFESPSQFIPKDTVAFLDFMTLNWLNSIPEDLQLRHPRLGLAPRIQPRSVHRLRTLLYLRGNHMRTLIHRHHVLSTASIKADMQSAKLVTEIALDTIQVLVHLNETSDIYARQQHAFNYFLMSALAVILLAVCHAPGVFTEPCKEKFLKAVQLVKGFSRHGHASRRLWKTIRGLMPSIKSLGLRSDPEKGDVPQLVDNGETDPNEGHVDGSEQTVGQSERDGRRTEATWDAYEAGPPTASSMPDMFNMGNDLMNLFDAFGQANSGHPAPSDFPFLSASLEGMIRGCHLEIRKRSHGGFRD</sequence>
<evidence type="ECO:0000256" key="3">
    <source>
        <dbReference type="ARBA" id="ARBA00023163"/>
    </source>
</evidence>
<feature type="region of interest" description="Disordered" evidence="6">
    <location>
        <begin position="918"/>
        <end position="966"/>
    </location>
</feature>
<dbReference type="GO" id="GO:0000981">
    <property type="term" value="F:DNA-binding transcription factor activity, RNA polymerase II-specific"/>
    <property type="evidence" value="ECO:0007669"/>
    <property type="project" value="InterPro"/>
</dbReference>
<feature type="domain" description="Zn(2)-C6 fungal-type" evidence="8">
    <location>
        <begin position="977"/>
        <end position="1009"/>
    </location>
</feature>
<dbReference type="GO" id="GO:0008270">
    <property type="term" value="F:zinc ion binding"/>
    <property type="evidence" value="ECO:0007669"/>
    <property type="project" value="InterPro"/>
</dbReference>
<reference evidence="9" key="1">
    <citation type="journal article" date="2021" name="Mol. Plant Microbe Interact.">
        <title>Complete Genome Sequence of the Plant-Pathogenic Fungus Colletotrichum lupini.</title>
        <authorList>
            <person name="Baroncelli R."/>
            <person name="Pensec F."/>
            <person name="Da Lio D."/>
            <person name="Boufleur T."/>
            <person name="Vicente I."/>
            <person name="Sarrocco S."/>
            <person name="Picot A."/>
            <person name="Baraldi E."/>
            <person name="Sukno S."/>
            <person name="Thon M."/>
            <person name="Le Floch G."/>
        </authorList>
    </citation>
    <scope>NUCLEOTIDE SEQUENCE</scope>
    <source>
        <strain evidence="9">IMI 504893</strain>
    </source>
</reference>
<keyword evidence="10" id="KW-1185">Reference proteome</keyword>
<feature type="compositionally biased region" description="Basic and acidic residues" evidence="6">
    <location>
        <begin position="1612"/>
        <end position="1621"/>
    </location>
</feature>
<feature type="region of interest" description="Disordered" evidence="6">
    <location>
        <begin position="1068"/>
        <end position="1106"/>
    </location>
</feature>
<dbReference type="KEGG" id="clup:CLUP02_00478"/>
<dbReference type="PANTHER" id="PTHR47424:SF5">
    <property type="entry name" value="ZN(II)2CYS6 TRANSCRIPTION FACTOR (EUROFUNG)"/>
    <property type="match status" value="1"/>
</dbReference>
<feature type="transmembrane region" description="Helical" evidence="7">
    <location>
        <begin position="713"/>
        <end position="735"/>
    </location>
</feature>
<dbReference type="SMART" id="SM00066">
    <property type="entry name" value="GAL4"/>
    <property type="match status" value="1"/>
</dbReference>
<dbReference type="CDD" id="cd00067">
    <property type="entry name" value="GAL4"/>
    <property type="match status" value="1"/>
</dbReference>
<feature type="compositionally biased region" description="Basic and acidic residues" evidence="6">
    <location>
        <begin position="1089"/>
        <end position="1098"/>
    </location>
</feature>
<evidence type="ECO:0000256" key="7">
    <source>
        <dbReference type="SAM" id="Phobius"/>
    </source>
</evidence>
<evidence type="ECO:0000259" key="8">
    <source>
        <dbReference type="PROSITE" id="PS50048"/>
    </source>
</evidence>
<evidence type="ECO:0000256" key="2">
    <source>
        <dbReference type="ARBA" id="ARBA00023015"/>
    </source>
</evidence>
<keyword evidence="1" id="KW-0479">Metal-binding</keyword>
<accession>A0A9Q8SAE8</accession>
<proteinExistence type="predicted"/>
<evidence type="ECO:0000256" key="1">
    <source>
        <dbReference type="ARBA" id="ARBA00022723"/>
    </source>
</evidence>
<dbReference type="CDD" id="cd12148">
    <property type="entry name" value="fungal_TF_MHR"/>
    <property type="match status" value="1"/>
</dbReference>
<evidence type="ECO:0000256" key="4">
    <source>
        <dbReference type="ARBA" id="ARBA00023242"/>
    </source>
</evidence>
<dbReference type="GeneID" id="73334536"/>
<dbReference type="SUPFAM" id="SSF57701">
    <property type="entry name" value="Zn2/Cys6 DNA-binding domain"/>
    <property type="match status" value="1"/>
</dbReference>
<name>A0A9Q8SAE8_9PEZI</name>
<dbReference type="InterPro" id="IPR051127">
    <property type="entry name" value="Fungal_SecMet_Regulators"/>
</dbReference>
<dbReference type="InterPro" id="IPR007219">
    <property type="entry name" value="XnlR_reg_dom"/>
</dbReference>
<keyword evidence="5" id="KW-0175">Coiled coil</keyword>
<feature type="compositionally biased region" description="Polar residues" evidence="6">
    <location>
        <begin position="942"/>
        <end position="952"/>
    </location>
</feature>
<protein>
    <submittedName>
        <fullName evidence="9">Fungal specific transcription factor domain-containing protein</fullName>
    </submittedName>
</protein>